<evidence type="ECO:0000256" key="2">
    <source>
        <dbReference type="ARBA" id="ARBA00008770"/>
    </source>
</evidence>
<protein>
    <recommendedName>
        <fullName evidence="3">trehalose-phosphatase</fullName>
        <ecNumber evidence="3">3.1.3.12</ecNumber>
    </recommendedName>
</protein>
<dbReference type="NCBIfam" id="TIGR00685">
    <property type="entry name" value="T6PP"/>
    <property type="match status" value="1"/>
</dbReference>
<dbReference type="GO" id="GO:0005992">
    <property type="term" value="P:trehalose biosynthetic process"/>
    <property type="evidence" value="ECO:0007669"/>
    <property type="project" value="UniProtKB-UniPathway"/>
</dbReference>
<dbReference type="AlphaFoldDB" id="A0A1J5RAB2"/>
<dbReference type="EMBL" id="MLJW01000217">
    <property type="protein sequence ID" value="OIQ92990.1"/>
    <property type="molecule type" value="Genomic_DNA"/>
</dbReference>
<dbReference type="InterPro" id="IPR036412">
    <property type="entry name" value="HAD-like_sf"/>
</dbReference>
<dbReference type="InterPro" id="IPR003337">
    <property type="entry name" value="Trehalose_PPase"/>
</dbReference>
<accession>A0A1J5RAB2</accession>
<dbReference type="SUPFAM" id="SSF56784">
    <property type="entry name" value="HAD-like"/>
    <property type="match status" value="1"/>
</dbReference>
<reference evidence="5" key="1">
    <citation type="submission" date="2016-10" db="EMBL/GenBank/DDBJ databases">
        <title>Sequence of Gallionella enrichment culture.</title>
        <authorList>
            <person name="Poehlein A."/>
            <person name="Muehling M."/>
            <person name="Daniel R."/>
        </authorList>
    </citation>
    <scope>NUCLEOTIDE SEQUENCE</scope>
</reference>
<comment type="similarity">
    <text evidence="2">Belongs to the trehalose phosphatase family.</text>
</comment>
<dbReference type="NCBIfam" id="TIGR01484">
    <property type="entry name" value="HAD-SF-IIB"/>
    <property type="match status" value="1"/>
</dbReference>
<dbReference type="InterPro" id="IPR044651">
    <property type="entry name" value="OTSB-like"/>
</dbReference>
<dbReference type="UniPathway" id="UPA00299"/>
<dbReference type="Pfam" id="PF02358">
    <property type="entry name" value="Trehalose_PPase"/>
    <property type="match status" value="1"/>
</dbReference>
<dbReference type="GO" id="GO:0004805">
    <property type="term" value="F:trehalose-phosphatase activity"/>
    <property type="evidence" value="ECO:0007669"/>
    <property type="project" value="UniProtKB-EC"/>
</dbReference>
<keyword evidence="4 5" id="KW-0378">Hydrolase</keyword>
<evidence type="ECO:0000256" key="4">
    <source>
        <dbReference type="ARBA" id="ARBA00022801"/>
    </source>
</evidence>
<dbReference type="PANTHER" id="PTHR43768">
    <property type="entry name" value="TREHALOSE 6-PHOSPHATE PHOSPHATASE"/>
    <property type="match status" value="1"/>
</dbReference>
<comment type="caution">
    <text evidence="5">The sequence shown here is derived from an EMBL/GenBank/DDBJ whole genome shotgun (WGS) entry which is preliminary data.</text>
</comment>
<dbReference type="Gene3D" id="3.30.70.1020">
    <property type="entry name" value="Trehalose-6-phosphate phosphatase related protein, domain 2"/>
    <property type="match status" value="1"/>
</dbReference>
<evidence type="ECO:0000313" key="5">
    <source>
        <dbReference type="EMBL" id="OIQ92990.1"/>
    </source>
</evidence>
<sequence length="251" mass="27095">MSRGRTSPPPAAQIGWGYFLDVDGTLIEFANTPDAVHVDEALLGLVSRLHQQCGGALALVSGRALLDLEWRLGSLRLPIAGQHGLERRDAAGALHVHGAPTAAIAAIRLRLQAVLERHPALLLEDKGMALAVHYRQAPALAGAVHRLLRRLIEATDEPLQLQTGKRVVEIKPQGFDKGTAIEEYLAEPPFKGRRPVFIGDDATDEHGFAVVNRLRGLSVKVGPGPTEARYRLPDVAAVRAWLSDATKEGKP</sequence>
<gene>
    <name evidence="5" type="primary">otsB_3</name>
    <name evidence="5" type="ORF">GALL_250400</name>
</gene>
<dbReference type="CDD" id="cd01627">
    <property type="entry name" value="HAD_TPP"/>
    <property type="match status" value="1"/>
</dbReference>
<dbReference type="PANTHER" id="PTHR43768:SF3">
    <property type="entry name" value="TREHALOSE 6-PHOSPHATE PHOSPHATASE"/>
    <property type="match status" value="1"/>
</dbReference>
<comment type="pathway">
    <text evidence="1">Glycan biosynthesis; trehalose biosynthesis.</text>
</comment>
<name>A0A1J5RAB2_9ZZZZ</name>
<evidence type="ECO:0000256" key="1">
    <source>
        <dbReference type="ARBA" id="ARBA00005199"/>
    </source>
</evidence>
<dbReference type="EC" id="3.1.3.12" evidence="3"/>
<dbReference type="Gene3D" id="3.40.50.1000">
    <property type="entry name" value="HAD superfamily/HAD-like"/>
    <property type="match status" value="1"/>
</dbReference>
<proteinExistence type="inferred from homology"/>
<organism evidence="5">
    <name type="scientific">mine drainage metagenome</name>
    <dbReference type="NCBI Taxonomy" id="410659"/>
    <lineage>
        <taxon>unclassified sequences</taxon>
        <taxon>metagenomes</taxon>
        <taxon>ecological metagenomes</taxon>
    </lineage>
</organism>
<dbReference type="InterPro" id="IPR006379">
    <property type="entry name" value="HAD-SF_hydro_IIB"/>
</dbReference>
<evidence type="ECO:0000256" key="3">
    <source>
        <dbReference type="ARBA" id="ARBA00013086"/>
    </source>
</evidence>
<dbReference type="InterPro" id="IPR023214">
    <property type="entry name" value="HAD_sf"/>
</dbReference>